<keyword evidence="1 3" id="KW-0378">Hydrolase</keyword>
<dbReference type="Pfam" id="PF00561">
    <property type="entry name" value="Abhydrolase_1"/>
    <property type="match status" value="1"/>
</dbReference>
<gene>
    <name evidence="3" type="ORF">ACFP0N_35685</name>
</gene>
<dbReference type="GO" id="GO:0016787">
    <property type="term" value="F:hydrolase activity"/>
    <property type="evidence" value="ECO:0007669"/>
    <property type="project" value="UniProtKB-KW"/>
</dbReference>
<dbReference type="PANTHER" id="PTHR43798:SF31">
    <property type="entry name" value="AB HYDROLASE SUPERFAMILY PROTEIN YCLE"/>
    <property type="match status" value="1"/>
</dbReference>
<evidence type="ECO:0000313" key="4">
    <source>
        <dbReference type="Proteomes" id="UP001596067"/>
    </source>
</evidence>
<comment type="caution">
    <text evidence="3">The sequence shown here is derived from an EMBL/GenBank/DDBJ whole genome shotgun (WGS) entry which is preliminary data.</text>
</comment>
<accession>A0ABW1F844</accession>
<dbReference type="InterPro" id="IPR000073">
    <property type="entry name" value="AB_hydrolase_1"/>
</dbReference>
<dbReference type="PRINTS" id="PR00111">
    <property type="entry name" value="ABHYDROLASE"/>
</dbReference>
<reference evidence="4" key="1">
    <citation type="journal article" date="2019" name="Int. J. Syst. Evol. Microbiol.">
        <title>The Global Catalogue of Microorganisms (GCM) 10K type strain sequencing project: providing services to taxonomists for standard genome sequencing and annotation.</title>
        <authorList>
            <consortium name="The Broad Institute Genomics Platform"/>
            <consortium name="The Broad Institute Genome Sequencing Center for Infectious Disease"/>
            <person name="Wu L."/>
            <person name="Ma J."/>
        </authorList>
    </citation>
    <scope>NUCLEOTIDE SEQUENCE [LARGE SCALE GENOMIC DNA]</scope>
    <source>
        <strain evidence="4">CGMCC 4.1469</strain>
    </source>
</reference>
<organism evidence="3 4">
    <name type="scientific">Kitasatospora aburaviensis</name>
    <dbReference type="NCBI Taxonomy" id="67265"/>
    <lineage>
        <taxon>Bacteria</taxon>
        <taxon>Bacillati</taxon>
        <taxon>Actinomycetota</taxon>
        <taxon>Actinomycetes</taxon>
        <taxon>Kitasatosporales</taxon>
        <taxon>Streptomycetaceae</taxon>
        <taxon>Kitasatospora</taxon>
    </lineage>
</organism>
<keyword evidence="4" id="KW-1185">Reference proteome</keyword>
<dbReference type="InterPro" id="IPR050266">
    <property type="entry name" value="AB_hydrolase_sf"/>
</dbReference>
<dbReference type="InterPro" id="IPR029058">
    <property type="entry name" value="AB_hydrolase_fold"/>
</dbReference>
<name>A0ABW1F844_9ACTN</name>
<proteinExistence type="predicted"/>
<evidence type="ECO:0000313" key="3">
    <source>
        <dbReference type="EMBL" id="MFC5890310.1"/>
    </source>
</evidence>
<dbReference type="Proteomes" id="UP001596067">
    <property type="component" value="Unassembled WGS sequence"/>
</dbReference>
<dbReference type="Gene3D" id="3.40.50.1820">
    <property type="entry name" value="alpha/beta hydrolase"/>
    <property type="match status" value="1"/>
</dbReference>
<dbReference type="RefSeq" id="WP_313767672.1">
    <property type="nucleotide sequence ID" value="NZ_BAAAVH010000016.1"/>
</dbReference>
<dbReference type="EMBL" id="JBHSOD010000078">
    <property type="protein sequence ID" value="MFC5890310.1"/>
    <property type="molecule type" value="Genomic_DNA"/>
</dbReference>
<dbReference type="PANTHER" id="PTHR43798">
    <property type="entry name" value="MONOACYLGLYCEROL LIPASE"/>
    <property type="match status" value="1"/>
</dbReference>
<evidence type="ECO:0000259" key="2">
    <source>
        <dbReference type="Pfam" id="PF00561"/>
    </source>
</evidence>
<evidence type="ECO:0000256" key="1">
    <source>
        <dbReference type="ARBA" id="ARBA00022801"/>
    </source>
</evidence>
<protein>
    <submittedName>
        <fullName evidence="3">Alpha/beta fold hydrolase</fullName>
    </submittedName>
</protein>
<sequence length="289" mass="31141">MQEPLAAEYVPGTAPAADTAVFLHGLGGWTHNWAALIDRLRATVHCLALDLPGFGRSAPPPDGVVSVERQAAAVASHLDGTGHRRVHLVGNSLGGLVALHLACRRPELVSTLTLVSPVLPAVPPARALRVSLLGLPGAPRLYSRLLSAQSPDRQLDELYRLIYADPGLVGPEQRATEARERARRAELPYAQGMLAEGVRAVVRSHLRRGPSSAWHQARQVHAPTLLVYGRDDRLVSFRTAARGYAAFRDARLLTLPGVGHVAMQERPTAVADALRALIAESRRPSSPMY</sequence>
<feature type="domain" description="AB hydrolase-1" evidence="2">
    <location>
        <begin position="21"/>
        <end position="265"/>
    </location>
</feature>
<dbReference type="SUPFAM" id="SSF53474">
    <property type="entry name" value="alpha/beta-Hydrolases"/>
    <property type="match status" value="1"/>
</dbReference>